<sequence length="305" mass="32972">MKIKLSELTTEQVNENSKDIDQMSTLQMIQLMNEEDEKVIEAVKSVVPSIAEATDQIYHALQQGGRLFYIGAGTSGRLGILDAAECPPTFYTPPEMVQGIIAGGNQAMFVAVEGAEDHPEGGAQDLKEKKLTAKDIVVGIAASGRTPYVIGALEYARSLGVKTIGLTCNHGSPIGKLADYSIEVIVGPEVLTGSTRLKAATAHKMVLNMFTTVSMIKMGKAYENLMIDVQPTNSKLVDRARTMLMTITGKTFEEAKKALEETNLKVKPAIVMLEAEVSYEEAVAYIDQAKGFVRKAIELAQQTNG</sequence>
<dbReference type="UniPathway" id="UPA00342"/>
<comment type="pathway">
    <text evidence="6">Cell wall biogenesis.</text>
</comment>
<name>A0A177ZJE4_9BACI</name>
<dbReference type="NCBIfam" id="TIGR00274">
    <property type="entry name" value="N-acetylmuramic acid 6-phosphate etherase"/>
    <property type="match status" value="1"/>
</dbReference>
<dbReference type="STRING" id="217031.ABB05_20270"/>
<dbReference type="InterPro" id="IPR005488">
    <property type="entry name" value="Etherase_MurQ"/>
</dbReference>
<dbReference type="InterPro" id="IPR001347">
    <property type="entry name" value="SIS_dom"/>
</dbReference>
<dbReference type="InterPro" id="IPR005486">
    <property type="entry name" value="Glucokinase_regulatory_CS"/>
</dbReference>
<evidence type="ECO:0000256" key="7">
    <source>
        <dbReference type="ARBA" id="ARBA00061234"/>
    </source>
</evidence>
<comment type="miscellaneous">
    <text evidence="12">A lyase-type mechanism (elimination/hydration) is suggested for the cleavage of the lactyl ether bond of MurNAc 6-phosphate, with the formation of an alpha,beta-unsaturated aldehyde intermediate with (E)-stereochemistry, followed by the syn addition of water to give product.</text>
</comment>
<comment type="caution">
    <text evidence="14">The sequence shown here is derived from an EMBL/GenBank/DDBJ whole genome shotgun (WGS) entry which is preliminary data.</text>
</comment>
<evidence type="ECO:0000256" key="4">
    <source>
        <dbReference type="ARBA" id="ARBA00051747"/>
    </source>
</evidence>
<dbReference type="Gene3D" id="1.10.8.1080">
    <property type="match status" value="1"/>
</dbReference>
<evidence type="ECO:0000256" key="1">
    <source>
        <dbReference type="ARBA" id="ARBA00011738"/>
    </source>
</evidence>
<dbReference type="PANTHER" id="PTHR10088">
    <property type="entry name" value="GLUCOKINASE REGULATORY PROTEIN"/>
    <property type="match status" value="1"/>
</dbReference>
<comment type="pathway">
    <text evidence="12">Amino-sugar metabolism; N-acetylmuramate degradation.</text>
</comment>
<evidence type="ECO:0000256" key="12">
    <source>
        <dbReference type="HAMAP-Rule" id="MF_00068"/>
    </source>
</evidence>
<dbReference type="EMBL" id="LDJR01000060">
    <property type="protein sequence ID" value="OAK67470.1"/>
    <property type="molecule type" value="Genomic_DNA"/>
</dbReference>
<dbReference type="NCBIfam" id="NF009222">
    <property type="entry name" value="PRK12570.1"/>
    <property type="match status" value="1"/>
</dbReference>
<dbReference type="FunFam" id="3.40.50.10490:FF:000014">
    <property type="entry name" value="N-acetylmuramic acid 6-phosphate etherase"/>
    <property type="match status" value="1"/>
</dbReference>
<keyword evidence="2 12" id="KW-0456">Lyase</keyword>
<gene>
    <name evidence="12 14" type="primary">murQ</name>
    <name evidence="14" type="ORF">ABB05_20270</name>
</gene>
<evidence type="ECO:0000256" key="10">
    <source>
        <dbReference type="ARBA" id="ARBA00077905"/>
    </source>
</evidence>
<dbReference type="InterPro" id="IPR046348">
    <property type="entry name" value="SIS_dom_sf"/>
</dbReference>
<feature type="domain" description="SIS" evidence="13">
    <location>
        <begin position="57"/>
        <end position="220"/>
    </location>
</feature>
<evidence type="ECO:0000256" key="6">
    <source>
        <dbReference type="ARBA" id="ARBA00060672"/>
    </source>
</evidence>
<comment type="subunit">
    <text evidence="1 12">Homodimer.</text>
</comment>
<evidence type="ECO:0000256" key="2">
    <source>
        <dbReference type="ARBA" id="ARBA00023239"/>
    </source>
</evidence>
<dbReference type="OrthoDB" id="9813395at2"/>
<organism evidence="14 15">
    <name type="scientific">Lederbergia galactosidilytica</name>
    <dbReference type="NCBI Taxonomy" id="217031"/>
    <lineage>
        <taxon>Bacteria</taxon>
        <taxon>Bacillati</taxon>
        <taxon>Bacillota</taxon>
        <taxon>Bacilli</taxon>
        <taxon>Bacillales</taxon>
        <taxon>Bacillaceae</taxon>
        <taxon>Lederbergia</taxon>
    </lineage>
</organism>
<evidence type="ECO:0000256" key="8">
    <source>
        <dbReference type="ARBA" id="ARBA00067056"/>
    </source>
</evidence>
<dbReference type="NCBIfam" id="NF003915">
    <property type="entry name" value="PRK05441.1"/>
    <property type="match status" value="1"/>
</dbReference>
<accession>A0A177ZJE4</accession>
<dbReference type="Gene3D" id="3.40.50.10490">
    <property type="entry name" value="Glucose-6-phosphate isomerase like protein, domain 1"/>
    <property type="match status" value="1"/>
</dbReference>
<dbReference type="Pfam" id="PF22645">
    <property type="entry name" value="GKRP_SIS_N"/>
    <property type="match status" value="1"/>
</dbReference>
<evidence type="ECO:0000313" key="14">
    <source>
        <dbReference type="EMBL" id="OAK67470.1"/>
    </source>
</evidence>
<reference evidence="14 15" key="1">
    <citation type="submission" date="2015-05" db="EMBL/GenBank/DDBJ databases">
        <title>Comparison of genome.</title>
        <authorList>
            <person name="Zheng Z."/>
            <person name="Sun M."/>
        </authorList>
    </citation>
    <scope>NUCLEOTIDE SEQUENCE [LARGE SCALE GENOMIC DNA]</scope>
    <source>
        <strain evidence="14 15">G25-74</strain>
    </source>
</reference>
<dbReference type="PATRIC" id="fig|217031.6.peg.4402"/>
<dbReference type="GO" id="GO:0009254">
    <property type="term" value="P:peptidoglycan turnover"/>
    <property type="evidence" value="ECO:0007669"/>
    <property type="project" value="TreeGrafter"/>
</dbReference>
<evidence type="ECO:0000256" key="11">
    <source>
        <dbReference type="ARBA" id="ARBA00084049"/>
    </source>
</evidence>
<dbReference type="HAMAP" id="MF_00068">
    <property type="entry name" value="MurQ"/>
    <property type="match status" value="1"/>
</dbReference>
<dbReference type="PROSITE" id="PS01272">
    <property type="entry name" value="GCKR"/>
    <property type="match status" value="1"/>
</dbReference>
<dbReference type="PANTHER" id="PTHR10088:SF4">
    <property type="entry name" value="GLUCOKINASE REGULATORY PROTEIN"/>
    <property type="match status" value="1"/>
</dbReference>
<proteinExistence type="inferred from homology"/>
<dbReference type="PROSITE" id="PS51464">
    <property type="entry name" value="SIS"/>
    <property type="match status" value="1"/>
</dbReference>
<evidence type="ECO:0000313" key="15">
    <source>
        <dbReference type="Proteomes" id="UP000077881"/>
    </source>
</evidence>
<comment type="function">
    <text evidence="12">Specifically catalyzes the cleavage of the D-lactyl ether substituent of MurNAc 6-phosphate, producing GlcNAc 6-phosphate and D-lactate.</text>
</comment>
<dbReference type="GO" id="GO:0097173">
    <property type="term" value="P:N-acetylmuramic acid catabolic process"/>
    <property type="evidence" value="ECO:0007669"/>
    <property type="project" value="UniProtKB-UniPathway"/>
</dbReference>
<evidence type="ECO:0000259" key="13">
    <source>
        <dbReference type="PROSITE" id="PS51464"/>
    </source>
</evidence>
<keyword evidence="3 12" id="KW-0119">Carbohydrate metabolism</keyword>
<dbReference type="InterPro" id="IPR040190">
    <property type="entry name" value="MURQ/GCKR"/>
</dbReference>
<dbReference type="GO" id="GO:0097367">
    <property type="term" value="F:carbohydrate derivative binding"/>
    <property type="evidence" value="ECO:0007669"/>
    <property type="project" value="InterPro"/>
</dbReference>
<evidence type="ECO:0000256" key="9">
    <source>
        <dbReference type="ARBA" id="ARBA00070061"/>
    </source>
</evidence>
<evidence type="ECO:0000256" key="3">
    <source>
        <dbReference type="ARBA" id="ARBA00023277"/>
    </source>
</evidence>
<protein>
    <recommendedName>
        <fullName evidence="9 12">N-acetylmuramic acid 6-phosphate etherase</fullName>
        <shortName evidence="12">MurNAc-6-P etherase</shortName>
        <ecNumber evidence="8 12">4.2.1.126</ecNumber>
    </recommendedName>
    <alternativeName>
        <fullName evidence="11 12">N-acetylmuramic acid 6-phosphate hydrolase</fullName>
    </alternativeName>
    <alternativeName>
        <fullName evidence="10 12">N-acetylmuramic acid 6-phosphate lyase</fullName>
    </alternativeName>
</protein>
<feature type="active site" evidence="12">
    <location>
        <position position="116"/>
    </location>
</feature>
<keyword evidence="15" id="KW-1185">Reference proteome</keyword>
<comment type="pathway">
    <text evidence="5">Amino-sugar metabolism; 1,6-anhydro-N-acetylmuramate degradation.</text>
</comment>
<comment type="similarity">
    <text evidence="7 12">Belongs to the GCKR-like family. MurNAc-6-P etherase subfamily.</text>
</comment>
<dbReference type="Proteomes" id="UP000077881">
    <property type="component" value="Unassembled WGS sequence"/>
</dbReference>
<dbReference type="GO" id="GO:0046348">
    <property type="term" value="P:amino sugar catabolic process"/>
    <property type="evidence" value="ECO:0007669"/>
    <property type="project" value="InterPro"/>
</dbReference>
<dbReference type="CDD" id="cd05007">
    <property type="entry name" value="SIS_Etherase"/>
    <property type="match status" value="1"/>
</dbReference>
<dbReference type="FunFam" id="1.10.8.1080:FF:000001">
    <property type="entry name" value="N-acetylmuramic acid 6-phosphate etherase"/>
    <property type="match status" value="1"/>
</dbReference>
<dbReference type="SUPFAM" id="SSF53697">
    <property type="entry name" value="SIS domain"/>
    <property type="match status" value="1"/>
</dbReference>
<dbReference type="AlphaFoldDB" id="A0A177ZJE4"/>
<dbReference type="PROSITE" id="PS50012">
    <property type="entry name" value="RCC1_3"/>
    <property type="match status" value="1"/>
</dbReference>
<dbReference type="GO" id="GO:0016835">
    <property type="term" value="F:carbon-oxygen lyase activity"/>
    <property type="evidence" value="ECO:0007669"/>
    <property type="project" value="UniProtKB-UniRule"/>
</dbReference>
<dbReference type="GO" id="GO:0016803">
    <property type="term" value="F:ether hydrolase activity"/>
    <property type="evidence" value="ECO:0007669"/>
    <property type="project" value="TreeGrafter"/>
</dbReference>
<evidence type="ECO:0000256" key="5">
    <source>
        <dbReference type="ARBA" id="ARBA00060595"/>
    </source>
</evidence>
<dbReference type="RefSeq" id="WP_057985685.1">
    <property type="nucleotide sequence ID" value="NZ_JAGGKH010000023.1"/>
</dbReference>
<feature type="active site" description="Proton donor" evidence="12">
    <location>
        <position position="85"/>
    </location>
</feature>
<dbReference type="EC" id="4.2.1.126" evidence="8 12"/>
<comment type="catalytic activity">
    <reaction evidence="4 12">
        <text>N-acetyl-D-muramate 6-phosphate + H2O = N-acetyl-D-glucosamine 6-phosphate + (R)-lactate</text>
        <dbReference type="Rhea" id="RHEA:26410"/>
        <dbReference type="ChEBI" id="CHEBI:15377"/>
        <dbReference type="ChEBI" id="CHEBI:16004"/>
        <dbReference type="ChEBI" id="CHEBI:57513"/>
        <dbReference type="ChEBI" id="CHEBI:58722"/>
        <dbReference type="EC" id="4.2.1.126"/>
    </reaction>
</comment>
<dbReference type="InterPro" id="IPR000408">
    <property type="entry name" value="Reg_chr_condens"/>
</dbReference>